<dbReference type="RefSeq" id="WP_028287079.1">
    <property type="nucleotide sequence ID" value="NZ_BMLF01000002.1"/>
</dbReference>
<reference evidence="8" key="2">
    <citation type="submission" date="2020-09" db="EMBL/GenBank/DDBJ databases">
        <authorList>
            <person name="Sun Q."/>
            <person name="Zhou Y."/>
        </authorList>
    </citation>
    <scope>NUCLEOTIDE SEQUENCE</scope>
    <source>
        <strain evidence="8">CGMCC 1.6293</strain>
    </source>
</reference>
<reference evidence="8" key="1">
    <citation type="journal article" date="2014" name="Int. J. Syst. Evol. Microbiol.">
        <title>Complete genome sequence of Corynebacterium casei LMG S-19264T (=DSM 44701T), isolated from a smear-ripened cheese.</title>
        <authorList>
            <consortium name="US DOE Joint Genome Institute (JGI-PGF)"/>
            <person name="Walter F."/>
            <person name="Albersmeier A."/>
            <person name="Kalinowski J."/>
            <person name="Ruckert C."/>
        </authorList>
    </citation>
    <scope>NUCLEOTIDE SEQUENCE</scope>
    <source>
        <strain evidence="8">CGMCC 1.6293</strain>
    </source>
</reference>
<name>A0A917T1L2_9RHOB</name>
<gene>
    <name evidence="8" type="ORF">GCM10011534_31330</name>
</gene>
<dbReference type="Pfam" id="PF00892">
    <property type="entry name" value="EamA"/>
    <property type="match status" value="2"/>
</dbReference>
<dbReference type="InterPro" id="IPR050638">
    <property type="entry name" value="AA-Vitamin_Transporters"/>
</dbReference>
<feature type="transmembrane region" description="Helical" evidence="6">
    <location>
        <begin position="67"/>
        <end position="86"/>
    </location>
</feature>
<evidence type="ECO:0000256" key="5">
    <source>
        <dbReference type="ARBA" id="ARBA00023136"/>
    </source>
</evidence>
<evidence type="ECO:0000256" key="2">
    <source>
        <dbReference type="ARBA" id="ARBA00007362"/>
    </source>
</evidence>
<evidence type="ECO:0000256" key="4">
    <source>
        <dbReference type="ARBA" id="ARBA00022989"/>
    </source>
</evidence>
<evidence type="ECO:0000313" key="9">
    <source>
        <dbReference type="Proteomes" id="UP000649829"/>
    </source>
</evidence>
<feature type="transmembrane region" description="Helical" evidence="6">
    <location>
        <begin position="210"/>
        <end position="231"/>
    </location>
</feature>
<feature type="transmembrane region" description="Helical" evidence="6">
    <location>
        <begin position="243"/>
        <end position="263"/>
    </location>
</feature>
<dbReference type="SUPFAM" id="SSF103481">
    <property type="entry name" value="Multidrug resistance efflux transporter EmrE"/>
    <property type="match status" value="2"/>
</dbReference>
<dbReference type="EMBL" id="BMLF01000002">
    <property type="protein sequence ID" value="GGM07105.1"/>
    <property type="molecule type" value="Genomic_DNA"/>
</dbReference>
<feature type="transmembrane region" description="Helical" evidence="6">
    <location>
        <begin position="121"/>
        <end position="141"/>
    </location>
</feature>
<comment type="similarity">
    <text evidence="2">Belongs to the EamA transporter family.</text>
</comment>
<dbReference type="InterPro" id="IPR000620">
    <property type="entry name" value="EamA_dom"/>
</dbReference>
<dbReference type="Proteomes" id="UP000649829">
    <property type="component" value="Unassembled WGS sequence"/>
</dbReference>
<feature type="transmembrane region" description="Helical" evidence="6">
    <location>
        <begin position="33"/>
        <end position="55"/>
    </location>
</feature>
<feature type="domain" description="EamA" evidence="7">
    <location>
        <begin position="4"/>
        <end position="137"/>
    </location>
</feature>
<feature type="transmembrane region" description="Helical" evidence="6">
    <location>
        <begin position="177"/>
        <end position="198"/>
    </location>
</feature>
<feature type="transmembrane region" description="Helical" evidence="6">
    <location>
        <begin position="269"/>
        <end position="286"/>
    </location>
</feature>
<feature type="transmembrane region" description="Helical" evidence="6">
    <location>
        <begin position="147"/>
        <end position="165"/>
    </location>
</feature>
<evidence type="ECO:0000256" key="1">
    <source>
        <dbReference type="ARBA" id="ARBA00004141"/>
    </source>
</evidence>
<keyword evidence="5 6" id="KW-0472">Membrane</keyword>
<comment type="caution">
    <text evidence="8">The sequence shown here is derived from an EMBL/GenBank/DDBJ whole genome shotgun (WGS) entry which is preliminary data.</text>
</comment>
<evidence type="ECO:0000313" key="8">
    <source>
        <dbReference type="EMBL" id="GGM07105.1"/>
    </source>
</evidence>
<organism evidence="8 9">
    <name type="scientific">Pseudooceanicola nanhaiensis</name>
    <dbReference type="NCBI Taxonomy" id="375761"/>
    <lineage>
        <taxon>Bacteria</taxon>
        <taxon>Pseudomonadati</taxon>
        <taxon>Pseudomonadota</taxon>
        <taxon>Alphaproteobacteria</taxon>
        <taxon>Rhodobacterales</taxon>
        <taxon>Paracoccaceae</taxon>
        <taxon>Pseudooceanicola</taxon>
    </lineage>
</organism>
<evidence type="ECO:0000256" key="6">
    <source>
        <dbReference type="SAM" id="Phobius"/>
    </source>
</evidence>
<keyword evidence="4 6" id="KW-1133">Transmembrane helix</keyword>
<dbReference type="PANTHER" id="PTHR32322:SF2">
    <property type="entry name" value="EAMA DOMAIN-CONTAINING PROTEIN"/>
    <property type="match status" value="1"/>
</dbReference>
<dbReference type="Gene3D" id="1.10.3730.20">
    <property type="match status" value="1"/>
</dbReference>
<dbReference type="AlphaFoldDB" id="A0A917T1L2"/>
<protein>
    <submittedName>
        <fullName evidence="8">Peptide ABC transporter permease</fullName>
    </submittedName>
</protein>
<evidence type="ECO:0000256" key="3">
    <source>
        <dbReference type="ARBA" id="ARBA00022692"/>
    </source>
</evidence>
<accession>A0A917T1L2</accession>
<feature type="domain" description="EamA" evidence="7">
    <location>
        <begin position="148"/>
        <end position="281"/>
    </location>
</feature>
<dbReference type="InterPro" id="IPR037185">
    <property type="entry name" value="EmrE-like"/>
</dbReference>
<keyword evidence="3 6" id="KW-0812">Transmembrane</keyword>
<dbReference type="GO" id="GO:0016020">
    <property type="term" value="C:membrane"/>
    <property type="evidence" value="ECO:0007669"/>
    <property type="project" value="UniProtKB-SubCell"/>
</dbReference>
<comment type="subcellular location">
    <subcellularLocation>
        <location evidence="1">Membrane</location>
        <topology evidence="1">Multi-pass membrane protein</topology>
    </subcellularLocation>
</comment>
<proteinExistence type="inferred from homology"/>
<keyword evidence="9" id="KW-1185">Reference proteome</keyword>
<evidence type="ECO:0000259" key="7">
    <source>
        <dbReference type="Pfam" id="PF00892"/>
    </source>
</evidence>
<feature type="transmembrane region" description="Helical" evidence="6">
    <location>
        <begin position="92"/>
        <end position="109"/>
    </location>
</feature>
<dbReference type="PANTHER" id="PTHR32322">
    <property type="entry name" value="INNER MEMBRANE TRANSPORTER"/>
    <property type="match status" value="1"/>
</dbReference>
<sequence length="293" mass="30488">MNLRAVVLGLFFALFWSSAFTSARVIVAHAPPMASLSLRFLVSGLIGVALARALGESWNLTRGQWRATVIFGVCQNALYLGLFFVAMQTVEAGLASIMASAMPLIVALANRVIFRERLAPMAVVGLGLGFGGVLIIMSSRISGGADPFGLMLCIVGTLALAVATLSARGASSGGNVLMVVGLQMLIGAVCLAVASLALEELWVDITTGLVVAFVYTTLVPGLLATWIWFTLVNEIGAIRASVFHFLNPFFGVLVAAVVLGEAIGPNDMIGVAIVAAGILMVQLSKARKVAAPV</sequence>